<dbReference type="RefSeq" id="WP_137423716.1">
    <property type="nucleotide sequence ID" value="NZ_CP040098.1"/>
</dbReference>
<dbReference type="EMBL" id="CP040098">
    <property type="protein sequence ID" value="QCQ21747.1"/>
    <property type="molecule type" value="Genomic_DNA"/>
</dbReference>
<dbReference type="Proteomes" id="UP000298602">
    <property type="component" value="Chromosome"/>
</dbReference>
<dbReference type="OrthoDB" id="8420303at2"/>
<proteinExistence type="predicted"/>
<dbReference type="AlphaFoldDB" id="A0A4P8L1J9"/>
<gene>
    <name evidence="2" type="ORF">FDQ92_05865</name>
</gene>
<evidence type="ECO:0000313" key="3">
    <source>
        <dbReference type="Proteomes" id="UP000298602"/>
    </source>
</evidence>
<sequence length="85" mass="8636">MKLFSNGFSASTGMMVGIGAVILAPIVIPAVAAVLKPVAKTAIKGGILVYRKGRQAVAEVGESVEDLVAEAKAEINAPPMEATEA</sequence>
<dbReference type="Pfam" id="PF17195">
    <property type="entry name" value="DUF5132"/>
    <property type="match status" value="1"/>
</dbReference>
<evidence type="ECO:0000313" key="2">
    <source>
        <dbReference type="EMBL" id="QCQ21747.1"/>
    </source>
</evidence>
<keyword evidence="3" id="KW-1185">Reference proteome</keyword>
<dbReference type="InterPro" id="IPR033456">
    <property type="entry name" value="DUF5132"/>
</dbReference>
<protein>
    <submittedName>
        <fullName evidence="2">DUF5132 domain-containing protein</fullName>
    </submittedName>
</protein>
<feature type="transmembrane region" description="Helical" evidence="1">
    <location>
        <begin position="12"/>
        <end position="35"/>
    </location>
</feature>
<reference evidence="2 3" key="2">
    <citation type="submission" date="2019-05" db="EMBL/GenBank/DDBJ databases">
        <authorList>
            <person name="Suflita J.M."/>
            <person name="Marks C.R."/>
        </authorList>
    </citation>
    <scope>NUCLEOTIDE SEQUENCE [LARGE SCALE GENOMIC DNA]</scope>
    <source>
        <strain evidence="2 3">ALDC</strain>
    </source>
</reference>
<keyword evidence="1" id="KW-0812">Transmembrane</keyword>
<keyword evidence="1" id="KW-0472">Membrane</keyword>
<dbReference type="KEGG" id="dax:FDQ92_05865"/>
<reference evidence="2 3" key="1">
    <citation type="submission" date="2019-05" db="EMBL/GenBank/DDBJ databases">
        <title>The Complete Genome Sequence of the n-alkane-degrading Desulfoglaeba alkanexedens ALDC reveals multiple alkylsuccinate synthase gene clusters.</title>
        <authorList>
            <person name="Callaghan A.V."/>
            <person name="Davidova I.A."/>
            <person name="Duncan K.E."/>
            <person name="Morris B."/>
            <person name="McInerney M.J."/>
        </authorList>
    </citation>
    <scope>NUCLEOTIDE SEQUENCE [LARGE SCALE GENOMIC DNA]</scope>
    <source>
        <strain evidence="2 3">ALDC</strain>
    </source>
</reference>
<keyword evidence="1" id="KW-1133">Transmembrane helix</keyword>
<evidence type="ECO:0000256" key="1">
    <source>
        <dbReference type="SAM" id="Phobius"/>
    </source>
</evidence>
<organism evidence="2 3">
    <name type="scientific">Desulfoglaeba alkanexedens ALDC</name>
    <dbReference type="NCBI Taxonomy" id="980445"/>
    <lineage>
        <taxon>Bacteria</taxon>
        <taxon>Pseudomonadati</taxon>
        <taxon>Thermodesulfobacteriota</taxon>
        <taxon>Syntrophobacteria</taxon>
        <taxon>Syntrophobacterales</taxon>
        <taxon>Syntrophobacteraceae</taxon>
        <taxon>Desulfoglaeba</taxon>
    </lineage>
</organism>
<accession>A0A4P8L1J9</accession>
<name>A0A4P8L1J9_9BACT</name>